<dbReference type="GO" id="GO:0043539">
    <property type="term" value="F:protein serine/threonine kinase activator activity"/>
    <property type="evidence" value="ECO:0007669"/>
    <property type="project" value="InterPro"/>
</dbReference>
<comment type="caution">
    <text evidence="3">The sequence shown here is derived from an EMBL/GenBank/DDBJ whole genome shotgun (WGS) entry which is preliminary data.</text>
</comment>
<sequence length="401" mass="45459">MQNPRIGSSSSLQVHIGSSLTIPRNPFSFRNETRSTSSITLPIEDYDHSIKVGKKINDPITNDTYLLDKQIGSSCNGHCRVYRAVYTACLETNGYFVPTGYVTLKIINKNLQESDELQNHVTCTRDNSRKLIGLEKSFITEDLVCISLPYMNKGSLRYILSTRKEKKFPEDFIAIVLKEVVVGLRDELHVEANNPRAHKTLNAGDIFVHIDDATEKMLIKLAFEASVYDSEIIEENQNYNVGEASSSSSFLDVKSIFKWGAAPEVFGTDGSANTIGLKSDIWLLGITALELAYGDIRVRNRGELDYIIRKIREKKRLPRSLEKLLMKRKAKLKKAKDLFKRKEKRVFSEEFESMVLACLCENTENRPTAKQLLNTPFFTTAIERFTRFVLNAGNNPEPTVN</sequence>
<protein>
    <recommendedName>
        <fullName evidence="2">Protein kinase domain-containing protein</fullName>
    </recommendedName>
</protein>
<dbReference type="Pfam" id="PF00069">
    <property type="entry name" value="Pkinase"/>
    <property type="match status" value="1"/>
</dbReference>
<organism evidence="3 4">
    <name type="scientific">Anisodus acutangulus</name>
    <dbReference type="NCBI Taxonomy" id="402998"/>
    <lineage>
        <taxon>Eukaryota</taxon>
        <taxon>Viridiplantae</taxon>
        <taxon>Streptophyta</taxon>
        <taxon>Embryophyta</taxon>
        <taxon>Tracheophyta</taxon>
        <taxon>Spermatophyta</taxon>
        <taxon>Magnoliopsida</taxon>
        <taxon>eudicotyledons</taxon>
        <taxon>Gunneridae</taxon>
        <taxon>Pentapetalae</taxon>
        <taxon>asterids</taxon>
        <taxon>lamiids</taxon>
        <taxon>Solanales</taxon>
        <taxon>Solanaceae</taxon>
        <taxon>Solanoideae</taxon>
        <taxon>Hyoscyameae</taxon>
        <taxon>Anisodus</taxon>
    </lineage>
</organism>
<dbReference type="PROSITE" id="PS50011">
    <property type="entry name" value="PROTEIN_KINASE_DOM"/>
    <property type="match status" value="1"/>
</dbReference>
<evidence type="ECO:0000256" key="1">
    <source>
        <dbReference type="ARBA" id="ARBA00008874"/>
    </source>
</evidence>
<dbReference type="SUPFAM" id="SSF56112">
    <property type="entry name" value="Protein kinase-like (PK-like)"/>
    <property type="match status" value="1"/>
</dbReference>
<dbReference type="PANTHER" id="PTHR48014:SF16">
    <property type="entry name" value="KINASE"/>
    <property type="match status" value="1"/>
</dbReference>
<comment type="similarity">
    <text evidence="1">Belongs to the protein kinase superfamily. STE Ser/Thr protein kinase family. STE20 subfamily.</text>
</comment>
<reference evidence="4" key="1">
    <citation type="journal article" date="2023" name="Proc. Natl. Acad. Sci. U.S.A.">
        <title>Genomic and structural basis for evolution of tropane alkaloid biosynthesis.</title>
        <authorList>
            <person name="Wanga Y.-J."/>
            <person name="Taina T."/>
            <person name="Yua J.-Y."/>
            <person name="Lia J."/>
            <person name="Xua B."/>
            <person name="Chenc J."/>
            <person name="D'Auriad J.C."/>
            <person name="Huanga J.-P."/>
            <person name="Huanga S.-X."/>
        </authorList>
    </citation>
    <scope>NUCLEOTIDE SEQUENCE [LARGE SCALE GENOMIC DNA]</scope>
    <source>
        <strain evidence="4">cv. KIB-2019</strain>
    </source>
</reference>
<evidence type="ECO:0000313" key="3">
    <source>
        <dbReference type="EMBL" id="KAJ8556326.1"/>
    </source>
</evidence>
<dbReference type="Proteomes" id="UP001152561">
    <property type="component" value="Unassembled WGS sequence"/>
</dbReference>
<dbReference type="SMART" id="SM00220">
    <property type="entry name" value="S_TKc"/>
    <property type="match status" value="1"/>
</dbReference>
<proteinExistence type="inferred from homology"/>
<dbReference type="InterPro" id="IPR047173">
    <property type="entry name" value="STRAD_A/B-like"/>
</dbReference>
<accession>A0A9Q1RHU3</accession>
<evidence type="ECO:0000313" key="4">
    <source>
        <dbReference type="Proteomes" id="UP001152561"/>
    </source>
</evidence>
<gene>
    <name evidence="3" type="ORF">K7X08_023084</name>
</gene>
<dbReference type="PANTHER" id="PTHR48014">
    <property type="entry name" value="SERINE/THREONINE-PROTEIN KINASE FRAY2"/>
    <property type="match status" value="1"/>
</dbReference>
<dbReference type="InterPro" id="IPR011009">
    <property type="entry name" value="Kinase-like_dom_sf"/>
</dbReference>
<dbReference type="GO" id="GO:0004672">
    <property type="term" value="F:protein kinase activity"/>
    <property type="evidence" value="ECO:0007669"/>
    <property type="project" value="InterPro"/>
</dbReference>
<dbReference type="AlphaFoldDB" id="A0A9Q1RHU3"/>
<feature type="domain" description="Protein kinase" evidence="2">
    <location>
        <begin position="65"/>
        <end position="378"/>
    </location>
</feature>
<name>A0A9Q1RHU3_9SOLA</name>
<dbReference type="EMBL" id="JAJAGQ010000008">
    <property type="protein sequence ID" value="KAJ8556326.1"/>
    <property type="molecule type" value="Genomic_DNA"/>
</dbReference>
<dbReference type="InterPro" id="IPR000719">
    <property type="entry name" value="Prot_kinase_dom"/>
</dbReference>
<evidence type="ECO:0000259" key="2">
    <source>
        <dbReference type="PROSITE" id="PS50011"/>
    </source>
</evidence>
<dbReference type="Gene3D" id="1.10.510.10">
    <property type="entry name" value="Transferase(Phosphotransferase) domain 1"/>
    <property type="match status" value="1"/>
</dbReference>
<keyword evidence="4" id="KW-1185">Reference proteome</keyword>
<dbReference type="OrthoDB" id="248923at2759"/>
<dbReference type="GO" id="GO:0005524">
    <property type="term" value="F:ATP binding"/>
    <property type="evidence" value="ECO:0007669"/>
    <property type="project" value="InterPro"/>
</dbReference>